<sequence length="1052" mass="118136">MEFYQFLCVLFCLSGQLLLNLPFSTAQLCPPVQSDALLQFNDSLTTETDTDSNCDPKMTTWKNGLDCCLWDGVTCDNVTGNIIDLNLSYSCLQGTLRSNSSLFALRHLQSLNLAFNNFSSSPILPELSVFAELRHLNLSYSGFSGLVPIEISFISKLVLLDLSYNYKTYRNFEVLKIENTAFKILVQNLTELMELNLDSIDMSVVSLCSFVNLSSSLTFFSAFDCTLQGELPPNIFSLPNLLDLNLEYNDLTVSFPKSNWSKSLESLTLSYTSISSKIPDSIGEFKNLKTLDLSNCTLTGSIPSWLLNLTKLTTLDLSHNELTGHIPSFVVKLEQLMDVDLSFNNFTGALDLGVFSTLKNLLALCLTVELNLMYNSMNHTFPKLETLGLPSCNLTEFPPFLNSLKKLRELDLSKNEIASQKPRWFWDVGKGTLQYLDISSNLIEGGIQQFPWKELIHVDLSNNLFQGPLPILPLHIVHFWANNNSFSGEIPSSVCKLSSLKYLRLARNNLSGSIPQCLGNLANLSYLDLSANKFEGTFPRSLDSCASLAMLNVSHNRINDTFPKWLLEAPSLQVIALQFNEFHGQIDPPTIPFHPSRLLIFSISNNNLGGQWPEEYFLHRLNMRVIDLSNNRFEGPLPIPPPTALFYFIANNKIGGNVSPLICNASELMVLDLSNNSLMGTLPECLMSFSKNLSMLNLRINKIQGMIPRKFANDSKLRTIDFSQNRFEGTLPRSLLHCENLEVLDLGNNRMKDTFPDWLGTLPKLQVLVLRSNMFHGFVSSPREARSFSELHIFDLSNNNLSGPLPVSYIMKLTAMMYQDKRQGKLQYMGDGNYQDSVMVTMKGLEIRLVKILTVFTSIDLSSNHFGGELPVYIGNLKSLKGLNFSHNNLTGYIPLSIGNLTELEWLDLSSNKFIGSIPQELADLTSLAFLNLSENQLIGPIPRGRQFNTFKSDSFAMNPRLCGFPLPETCTNNPREIPLVTILQENDTGHGSWFEWRAILMGYGCGTVGGVSLGYIVLGSKKFEWLVGLLERKGANMRKKWRRNARRSYQI</sequence>
<evidence type="ECO:0000256" key="5">
    <source>
        <dbReference type="ARBA" id="ARBA00022692"/>
    </source>
</evidence>
<evidence type="ECO:0000256" key="4">
    <source>
        <dbReference type="ARBA" id="ARBA00022614"/>
    </source>
</evidence>
<protein>
    <recommendedName>
        <fullName evidence="13">Leucine-rich repeat-containing N-terminal plant-type domain-containing protein</fullName>
    </recommendedName>
</protein>
<evidence type="ECO:0000313" key="15">
    <source>
        <dbReference type="Proteomes" id="UP001634007"/>
    </source>
</evidence>
<dbReference type="PANTHER" id="PTHR48061:SF46">
    <property type="entry name" value="LEUCINE-RICH REPEAT-CONTAINING N-TERMINAL PLANT-TYPE DOMAIN-CONTAINING PROTEIN"/>
    <property type="match status" value="1"/>
</dbReference>
<evidence type="ECO:0000256" key="8">
    <source>
        <dbReference type="ARBA" id="ARBA00022989"/>
    </source>
</evidence>
<evidence type="ECO:0000256" key="11">
    <source>
        <dbReference type="ARBA" id="ARBA00023180"/>
    </source>
</evidence>
<keyword evidence="11" id="KW-0325">Glycoprotein</keyword>
<evidence type="ECO:0000256" key="10">
    <source>
        <dbReference type="ARBA" id="ARBA00023170"/>
    </source>
</evidence>
<keyword evidence="3" id="KW-1003">Cell membrane</keyword>
<keyword evidence="9" id="KW-0472">Membrane</keyword>
<evidence type="ECO:0000259" key="13">
    <source>
        <dbReference type="Pfam" id="PF08263"/>
    </source>
</evidence>
<name>A0ABD3K2T1_EUCGL</name>
<comment type="caution">
    <text evidence="14">The sequence shown here is derived from an EMBL/GenBank/DDBJ whole genome shotgun (WGS) entry which is preliminary data.</text>
</comment>
<dbReference type="PANTHER" id="PTHR48061">
    <property type="entry name" value="LEUCINE-RICH REPEAT RECEPTOR PROTEIN KINASE EMS1-LIKE-RELATED"/>
    <property type="match status" value="1"/>
</dbReference>
<reference evidence="14 15" key="1">
    <citation type="submission" date="2024-11" db="EMBL/GenBank/DDBJ databases">
        <title>Chromosome-level genome assembly of Eucalyptus globulus Labill. provides insights into its genome evolution.</title>
        <authorList>
            <person name="Li X."/>
        </authorList>
    </citation>
    <scope>NUCLEOTIDE SEQUENCE [LARGE SCALE GENOMIC DNA]</scope>
    <source>
        <strain evidence="14">CL2024</strain>
        <tissue evidence="14">Fresh tender leaves</tissue>
    </source>
</reference>
<dbReference type="Gene3D" id="3.80.10.10">
    <property type="entry name" value="Ribonuclease Inhibitor"/>
    <property type="match status" value="4"/>
</dbReference>
<dbReference type="GO" id="GO:0005886">
    <property type="term" value="C:plasma membrane"/>
    <property type="evidence" value="ECO:0007669"/>
    <property type="project" value="UniProtKB-SubCell"/>
</dbReference>
<keyword evidence="4" id="KW-0433">Leucine-rich repeat</keyword>
<proteinExistence type="inferred from homology"/>
<comment type="similarity">
    <text evidence="2">Belongs to the RLP family.</text>
</comment>
<dbReference type="SUPFAM" id="SSF52058">
    <property type="entry name" value="L domain-like"/>
    <property type="match status" value="2"/>
</dbReference>
<dbReference type="Pfam" id="PF00560">
    <property type="entry name" value="LRR_1"/>
    <property type="match status" value="1"/>
</dbReference>
<evidence type="ECO:0000256" key="3">
    <source>
        <dbReference type="ARBA" id="ARBA00022475"/>
    </source>
</evidence>
<dbReference type="InterPro" id="IPR046956">
    <property type="entry name" value="RLP23-like"/>
</dbReference>
<dbReference type="InterPro" id="IPR032675">
    <property type="entry name" value="LRR_dom_sf"/>
</dbReference>
<dbReference type="SMART" id="SM00369">
    <property type="entry name" value="LRR_TYP"/>
    <property type="match status" value="8"/>
</dbReference>
<keyword evidence="6 12" id="KW-0732">Signal</keyword>
<dbReference type="InterPro" id="IPR003591">
    <property type="entry name" value="Leu-rich_rpt_typical-subtyp"/>
</dbReference>
<gene>
    <name evidence="14" type="ORF">ACJRO7_022684</name>
</gene>
<dbReference type="GO" id="GO:0007165">
    <property type="term" value="P:signal transduction"/>
    <property type="evidence" value="ECO:0007669"/>
    <property type="project" value="UniProtKB-ARBA"/>
</dbReference>
<comment type="subcellular location">
    <subcellularLocation>
        <location evidence="1">Cell membrane</location>
        <topology evidence="1">Single-pass type I membrane protein</topology>
    </subcellularLocation>
</comment>
<feature type="chain" id="PRO_5044882750" description="Leucine-rich repeat-containing N-terminal plant-type domain-containing protein" evidence="12">
    <location>
        <begin position="27"/>
        <end position="1052"/>
    </location>
</feature>
<dbReference type="PROSITE" id="PS51450">
    <property type="entry name" value="LRR"/>
    <property type="match status" value="3"/>
</dbReference>
<organism evidence="14 15">
    <name type="scientific">Eucalyptus globulus</name>
    <name type="common">Tasmanian blue gum</name>
    <dbReference type="NCBI Taxonomy" id="34317"/>
    <lineage>
        <taxon>Eukaryota</taxon>
        <taxon>Viridiplantae</taxon>
        <taxon>Streptophyta</taxon>
        <taxon>Embryophyta</taxon>
        <taxon>Tracheophyta</taxon>
        <taxon>Spermatophyta</taxon>
        <taxon>Magnoliopsida</taxon>
        <taxon>eudicotyledons</taxon>
        <taxon>Gunneridae</taxon>
        <taxon>Pentapetalae</taxon>
        <taxon>rosids</taxon>
        <taxon>malvids</taxon>
        <taxon>Myrtales</taxon>
        <taxon>Myrtaceae</taxon>
        <taxon>Myrtoideae</taxon>
        <taxon>Eucalypteae</taxon>
        <taxon>Eucalyptus</taxon>
    </lineage>
</organism>
<dbReference type="InterPro" id="IPR013210">
    <property type="entry name" value="LRR_N_plant-typ"/>
</dbReference>
<keyword evidence="5" id="KW-0812">Transmembrane</keyword>
<evidence type="ECO:0000256" key="9">
    <source>
        <dbReference type="ARBA" id="ARBA00023136"/>
    </source>
</evidence>
<feature type="signal peptide" evidence="12">
    <location>
        <begin position="1"/>
        <end position="26"/>
    </location>
</feature>
<dbReference type="FunFam" id="3.80.10.10:FF:000111">
    <property type="entry name" value="LRR receptor-like serine/threonine-protein kinase ERECTA"/>
    <property type="match status" value="1"/>
</dbReference>
<evidence type="ECO:0000256" key="6">
    <source>
        <dbReference type="ARBA" id="ARBA00022729"/>
    </source>
</evidence>
<dbReference type="AlphaFoldDB" id="A0ABD3K2T1"/>
<dbReference type="Pfam" id="PF13855">
    <property type="entry name" value="LRR_8"/>
    <property type="match status" value="5"/>
</dbReference>
<keyword evidence="15" id="KW-1185">Reference proteome</keyword>
<keyword evidence="7" id="KW-0677">Repeat</keyword>
<dbReference type="Pfam" id="PF08263">
    <property type="entry name" value="LRRNT_2"/>
    <property type="match status" value="1"/>
</dbReference>
<dbReference type="Proteomes" id="UP001634007">
    <property type="component" value="Unassembled WGS sequence"/>
</dbReference>
<dbReference type="Pfam" id="PF13516">
    <property type="entry name" value="LRR_6"/>
    <property type="match status" value="1"/>
</dbReference>
<evidence type="ECO:0000256" key="7">
    <source>
        <dbReference type="ARBA" id="ARBA00022737"/>
    </source>
</evidence>
<dbReference type="SUPFAM" id="SSF52047">
    <property type="entry name" value="RNI-like"/>
    <property type="match status" value="1"/>
</dbReference>
<dbReference type="EMBL" id="JBJKBG010000006">
    <property type="protein sequence ID" value="KAL3733197.1"/>
    <property type="molecule type" value="Genomic_DNA"/>
</dbReference>
<evidence type="ECO:0000256" key="12">
    <source>
        <dbReference type="SAM" id="SignalP"/>
    </source>
</evidence>
<dbReference type="FunFam" id="3.80.10.10:FF:000383">
    <property type="entry name" value="Leucine-rich repeat receptor protein kinase EMS1"/>
    <property type="match status" value="1"/>
</dbReference>
<dbReference type="InterPro" id="IPR001611">
    <property type="entry name" value="Leu-rich_rpt"/>
</dbReference>
<evidence type="ECO:0000256" key="1">
    <source>
        <dbReference type="ARBA" id="ARBA00004251"/>
    </source>
</evidence>
<dbReference type="PRINTS" id="PR00019">
    <property type="entry name" value="LEURICHRPT"/>
</dbReference>
<dbReference type="FunFam" id="3.80.10.10:FF:000041">
    <property type="entry name" value="LRR receptor-like serine/threonine-protein kinase ERECTA"/>
    <property type="match status" value="1"/>
</dbReference>
<keyword evidence="10" id="KW-0675">Receptor</keyword>
<evidence type="ECO:0000256" key="2">
    <source>
        <dbReference type="ARBA" id="ARBA00009592"/>
    </source>
</evidence>
<evidence type="ECO:0000313" key="14">
    <source>
        <dbReference type="EMBL" id="KAL3733197.1"/>
    </source>
</evidence>
<keyword evidence="8" id="KW-1133">Transmembrane helix</keyword>
<feature type="domain" description="Leucine-rich repeat-containing N-terminal plant-type" evidence="13">
    <location>
        <begin position="33"/>
        <end position="76"/>
    </location>
</feature>
<dbReference type="FunFam" id="3.80.10.10:FF:000299">
    <property type="entry name" value="Piriformospora indica-insensitive protein 2"/>
    <property type="match status" value="1"/>
</dbReference>
<accession>A0ABD3K2T1</accession>